<dbReference type="PROSITE" id="PS00616">
    <property type="entry name" value="HIS_ACID_PHOSPHAT_1"/>
    <property type="match status" value="1"/>
</dbReference>
<evidence type="ECO:0000256" key="1">
    <source>
        <dbReference type="ARBA" id="ARBA00000032"/>
    </source>
</evidence>
<dbReference type="InterPro" id="IPR050645">
    <property type="entry name" value="Histidine_acid_phosphatase"/>
</dbReference>
<reference evidence="3" key="1">
    <citation type="submission" date="2023-10" db="EMBL/GenBank/DDBJ databases">
        <title>Genome assembly of Pristionchus species.</title>
        <authorList>
            <person name="Yoshida K."/>
            <person name="Sommer R.J."/>
        </authorList>
    </citation>
    <scope>NUCLEOTIDE SEQUENCE</scope>
    <source>
        <strain evidence="3">RS0144</strain>
    </source>
</reference>
<dbReference type="Pfam" id="PF00328">
    <property type="entry name" value="His_Phos_2"/>
    <property type="match status" value="1"/>
</dbReference>
<protein>
    <recommendedName>
        <fullName evidence="5">Phosphatase</fullName>
    </recommendedName>
</protein>
<dbReference type="SUPFAM" id="SSF53254">
    <property type="entry name" value="Phosphoglycerate mutase-like"/>
    <property type="match status" value="1"/>
</dbReference>
<dbReference type="AlphaFoldDB" id="A0AAV5TSJ5"/>
<dbReference type="GO" id="GO:0003993">
    <property type="term" value="F:acid phosphatase activity"/>
    <property type="evidence" value="ECO:0007669"/>
    <property type="project" value="UniProtKB-EC"/>
</dbReference>
<evidence type="ECO:0000313" key="4">
    <source>
        <dbReference type="Proteomes" id="UP001432027"/>
    </source>
</evidence>
<dbReference type="EMBL" id="BTSX01000004">
    <property type="protein sequence ID" value="GMS97422.1"/>
    <property type="molecule type" value="Genomic_DNA"/>
</dbReference>
<evidence type="ECO:0008006" key="5">
    <source>
        <dbReference type="Google" id="ProtNLM"/>
    </source>
</evidence>
<dbReference type="InterPro" id="IPR000560">
    <property type="entry name" value="His_Pase_clade-2"/>
</dbReference>
<dbReference type="Proteomes" id="UP001432027">
    <property type="component" value="Unassembled WGS sequence"/>
</dbReference>
<dbReference type="Gene3D" id="3.40.50.1240">
    <property type="entry name" value="Phosphoglycerate mutase-like"/>
    <property type="match status" value="1"/>
</dbReference>
<comment type="similarity">
    <text evidence="2">Belongs to the histidine acid phosphatase family.</text>
</comment>
<evidence type="ECO:0000313" key="3">
    <source>
        <dbReference type="EMBL" id="GMS97422.1"/>
    </source>
</evidence>
<sequence length="366" mass="41545">IVLVLLLLLPISLCDLLFVAVIWRHGDRAPGDLPYPLDRNDVSAWPRGWNQLTNKGIKQTYDLGKFLRERYVKESKHINEVFNKDEVLVISSDSERALTSAQSVLTGLFPPKHEMEWKDDFDWQPVPIHSTGVDRDDPLLKPTSIDCPSYETLMDQERAPLFYSLNESNYDLFQQLSKNTGMQITSANVDNLYDITREIDHGMKQPKWVTKDLIEKIKEFKRAVRTNEFDTQPKARFRGGYLLGDWLRRINAVANESEEAMKTILYSSHDGTLSALLGTMGVSNNQLVPYAAAIMAELHRENGQDFVQMGYRNETSSKHGTPYQLTLPGCAFSCPLSTFNTIIAPLTVNSMQQLEEMCNSTSPLHA</sequence>
<dbReference type="PANTHER" id="PTHR11567:SF194">
    <property type="entry name" value="LYSOSOMAL ACID PHOSPHATASE"/>
    <property type="match status" value="1"/>
</dbReference>
<gene>
    <name evidence="3" type="ORF">PENTCL1PPCAC_19597</name>
</gene>
<proteinExistence type="inferred from homology"/>
<dbReference type="InterPro" id="IPR033379">
    <property type="entry name" value="Acid_Pase_AS"/>
</dbReference>
<accession>A0AAV5TSJ5</accession>
<name>A0AAV5TSJ5_9BILA</name>
<organism evidence="3 4">
    <name type="scientific">Pristionchus entomophagus</name>
    <dbReference type="NCBI Taxonomy" id="358040"/>
    <lineage>
        <taxon>Eukaryota</taxon>
        <taxon>Metazoa</taxon>
        <taxon>Ecdysozoa</taxon>
        <taxon>Nematoda</taxon>
        <taxon>Chromadorea</taxon>
        <taxon>Rhabditida</taxon>
        <taxon>Rhabditina</taxon>
        <taxon>Diplogasteromorpha</taxon>
        <taxon>Diplogasteroidea</taxon>
        <taxon>Neodiplogasteridae</taxon>
        <taxon>Pristionchus</taxon>
    </lineage>
</organism>
<comment type="caution">
    <text evidence="3">The sequence shown here is derived from an EMBL/GenBank/DDBJ whole genome shotgun (WGS) entry which is preliminary data.</text>
</comment>
<comment type="catalytic activity">
    <reaction evidence="1">
        <text>a phosphate monoester + H2O = an alcohol + phosphate</text>
        <dbReference type="Rhea" id="RHEA:15017"/>
        <dbReference type="ChEBI" id="CHEBI:15377"/>
        <dbReference type="ChEBI" id="CHEBI:30879"/>
        <dbReference type="ChEBI" id="CHEBI:43474"/>
        <dbReference type="ChEBI" id="CHEBI:67140"/>
        <dbReference type="EC" id="3.1.3.2"/>
    </reaction>
</comment>
<evidence type="ECO:0000256" key="2">
    <source>
        <dbReference type="ARBA" id="ARBA00005375"/>
    </source>
</evidence>
<keyword evidence="4" id="KW-1185">Reference proteome</keyword>
<dbReference type="PANTHER" id="PTHR11567">
    <property type="entry name" value="ACID PHOSPHATASE-RELATED"/>
    <property type="match status" value="1"/>
</dbReference>
<dbReference type="CDD" id="cd07061">
    <property type="entry name" value="HP_HAP_like"/>
    <property type="match status" value="1"/>
</dbReference>
<feature type="non-terminal residue" evidence="3">
    <location>
        <position position="1"/>
    </location>
</feature>
<dbReference type="InterPro" id="IPR029033">
    <property type="entry name" value="His_PPase_superfam"/>
</dbReference>